<keyword evidence="3" id="KW-1185">Reference proteome</keyword>
<gene>
    <name evidence="2" type="ORF">PFLUV_G00241080</name>
</gene>
<evidence type="ECO:0000313" key="2">
    <source>
        <dbReference type="EMBL" id="KAF1373644.1"/>
    </source>
</evidence>
<evidence type="ECO:0000256" key="1">
    <source>
        <dbReference type="SAM" id="MobiDB-lite"/>
    </source>
</evidence>
<evidence type="ECO:0000313" key="3">
    <source>
        <dbReference type="Proteomes" id="UP000465112"/>
    </source>
</evidence>
<dbReference type="AlphaFoldDB" id="A0A6A5EC74"/>
<dbReference type="EMBL" id="VHII01000021">
    <property type="protein sequence ID" value="KAF1373644.1"/>
    <property type="molecule type" value="Genomic_DNA"/>
</dbReference>
<proteinExistence type="predicted"/>
<sequence length="138" mass="15035">MAGNQRYNWGSSNYNQGNYGASRGEITATAAAVPNTHLSYLSMITGWWSSRREREMPHRSHGLHRKFQVPAGPAVTPGILKGGPTTPVPLAITISDIETLERNALNRPATTPTSLAITISDVETPEKKSLNRTKEPVL</sequence>
<protein>
    <submittedName>
        <fullName evidence="2">Uncharacterized protein</fullName>
    </submittedName>
</protein>
<accession>A0A6A5EC74</accession>
<dbReference type="Proteomes" id="UP000465112">
    <property type="component" value="Chromosome 21"/>
</dbReference>
<reference evidence="2 3" key="1">
    <citation type="submission" date="2019-06" db="EMBL/GenBank/DDBJ databases">
        <title>A chromosome-scale genome assembly of the European perch, Perca fluviatilis.</title>
        <authorList>
            <person name="Roques C."/>
            <person name="Zahm M."/>
            <person name="Cabau C."/>
            <person name="Klopp C."/>
            <person name="Bouchez O."/>
            <person name="Donnadieu C."/>
            <person name="Kuhl H."/>
            <person name="Gislard M."/>
            <person name="Guendouz S."/>
            <person name="Journot L."/>
            <person name="Haffray P."/>
            <person name="Bestin A."/>
            <person name="Morvezen R."/>
            <person name="Feron R."/>
            <person name="Wen M."/>
            <person name="Jouanno E."/>
            <person name="Herpin A."/>
            <person name="Schartl M."/>
            <person name="Postlethwait J."/>
            <person name="Schaerlinger B."/>
            <person name="Chardard D."/>
            <person name="Lecocq T."/>
            <person name="Poncet C."/>
            <person name="Jaffrelo L."/>
            <person name="Lampietro C."/>
            <person name="Guiguen Y."/>
        </authorList>
    </citation>
    <scope>NUCLEOTIDE SEQUENCE [LARGE SCALE GENOMIC DNA]</scope>
    <source>
        <tissue evidence="2">Blood</tissue>
    </source>
</reference>
<name>A0A6A5EC74_PERFL</name>
<organism evidence="2 3">
    <name type="scientific">Perca fluviatilis</name>
    <name type="common">European perch</name>
    <dbReference type="NCBI Taxonomy" id="8168"/>
    <lineage>
        <taxon>Eukaryota</taxon>
        <taxon>Metazoa</taxon>
        <taxon>Chordata</taxon>
        <taxon>Craniata</taxon>
        <taxon>Vertebrata</taxon>
        <taxon>Euteleostomi</taxon>
        <taxon>Actinopterygii</taxon>
        <taxon>Neopterygii</taxon>
        <taxon>Teleostei</taxon>
        <taxon>Neoteleostei</taxon>
        <taxon>Acanthomorphata</taxon>
        <taxon>Eupercaria</taxon>
        <taxon>Perciformes</taxon>
        <taxon>Percoidei</taxon>
        <taxon>Percidae</taxon>
        <taxon>Percinae</taxon>
        <taxon>Perca</taxon>
    </lineage>
</organism>
<feature type="region of interest" description="Disordered" evidence="1">
    <location>
        <begin position="58"/>
        <end position="85"/>
    </location>
</feature>
<comment type="caution">
    <text evidence="2">The sequence shown here is derived from an EMBL/GenBank/DDBJ whole genome shotgun (WGS) entry which is preliminary data.</text>
</comment>